<accession>A0AAD3RRP0</accession>
<proteinExistence type="predicted"/>
<dbReference type="Proteomes" id="UP001234787">
    <property type="component" value="Unassembled WGS sequence"/>
</dbReference>
<evidence type="ECO:0000313" key="2">
    <source>
        <dbReference type="Proteomes" id="UP001234787"/>
    </source>
</evidence>
<keyword evidence="2" id="KW-1185">Reference proteome</keyword>
<dbReference type="EMBL" id="BSEH01000717">
    <property type="protein sequence ID" value="GLJ59154.1"/>
    <property type="molecule type" value="Genomic_DNA"/>
</dbReference>
<sequence>MEMEKHNQGREKRNRNLSFILFVTSSLARLEGFDLGKYVWEEEGNDWGLVHGELWIPNDMRLMEEIAAREAHVDYGRDCPMVTQVLATSKVYESIPSSSDKLQFSFWNHSSIEFATLFAAVMHPVIFNAKDIWNLRIHTASSTTASYPFLQFDLCNTVDVWQIYSQISMQENAHKTIALSVHCRDMGFSRIRWNLLITHMP</sequence>
<protein>
    <submittedName>
        <fullName evidence="1">Uncharacterized protein</fullName>
    </submittedName>
</protein>
<reference evidence="1" key="1">
    <citation type="submission" date="2022-12" db="EMBL/GenBank/DDBJ databases">
        <title>Chromosome-Level Genome Assembly of Japanese Cedar (Cryptomeriajaponica D. Don).</title>
        <authorList>
            <person name="Fujino T."/>
            <person name="Yamaguchi K."/>
            <person name="Yokoyama T."/>
            <person name="Hamanaka T."/>
            <person name="Harazono Y."/>
            <person name="Kamada H."/>
            <person name="Kobayashi W."/>
            <person name="Ujino-Ihara T."/>
            <person name="Uchiyama K."/>
            <person name="Matsumoto A."/>
            <person name="Izuno A."/>
            <person name="Tsumura Y."/>
            <person name="Toyoda A."/>
            <person name="Shigenobu S."/>
            <person name="Moriguchi Y."/>
            <person name="Ueno S."/>
            <person name="Kasahara M."/>
        </authorList>
    </citation>
    <scope>NUCLEOTIDE SEQUENCE</scope>
</reference>
<dbReference type="AlphaFoldDB" id="A0AAD3RRP0"/>
<name>A0AAD3RRP0_CRYJA</name>
<evidence type="ECO:0000313" key="1">
    <source>
        <dbReference type="EMBL" id="GLJ59154.1"/>
    </source>
</evidence>
<comment type="caution">
    <text evidence="1">The sequence shown here is derived from an EMBL/GenBank/DDBJ whole genome shotgun (WGS) entry which is preliminary data.</text>
</comment>
<organism evidence="1 2">
    <name type="scientific">Cryptomeria japonica</name>
    <name type="common">Japanese cedar</name>
    <name type="synonym">Cupressus japonica</name>
    <dbReference type="NCBI Taxonomy" id="3369"/>
    <lineage>
        <taxon>Eukaryota</taxon>
        <taxon>Viridiplantae</taxon>
        <taxon>Streptophyta</taxon>
        <taxon>Embryophyta</taxon>
        <taxon>Tracheophyta</taxon>
        <taxon>Spermatophyta</taxon>
        <taxon>Pinopsida</taxon>
        <taxon>Pinidae</taxon>
        <taxon>Conifers II</taxon>
        <taxon>Cupressales</taxon>
        <taxon>Cupressaceae</taxon>
        <taxon>Cryptomeria</taxon>
    </lineage>
</organism>
<gene>
    <name evidence="1" type="ORF">SUGI_1494730</name>
</gene>